<sequence length="58" mass="6504">MHTNRRSEPADEPPQKRPERTWLARRHHALLSSALRGAAYATGAGIVGLGFWLIQQNL</sequence>
<accession>A0ABS2I9F9</accession>
<feature type="region of interest" description="Disordered" evidence="1">
    <location>
        <begin position="1"/>
        <end position="20"/>
    </location>
</feature>
<evidence type="ECO:0000256" key="2">
    <source>
        <dbReference type="SAM" id="Phobius"/>
    </source>
</evidence>
<protein>
    <submittedName>
        <fullName evidence="3">Uncharacterized protein</fullName>
    </submittedName>
</protein>
<evidence type="ECO:0000256" key="1">
    <source>
        <dbReference type="SAM" id="MobiDB-lite"/>
    </source>
</evidence>
<dbReference type="Proteomes" id="UP000712045">
    <property type="component" value="Unassembled WGS sequence"/>
</dbReference>
<evidence type="ECO:0000313" key="3">
    <source>
        <dbReference type="EMBL" id="MBM7058552.1"/>
    </source>
</evidence>
<gene>
    <name evidence="3" type="ORF">JS521_33270</name>
</gene>
<keyword evidence="2" id="KW-0812">Transmembrane</keyword>
<keyword evidence="4" id="KW-1185">Reference proteome</keyword>
<evidence type="ECO:0000313" key="4">
    <source>
        <dbReference type="Proteomes" id="UP000712045"/>
    </source>
</evidence>
<feature type="transmembrane region" description="Helical" evidence="2">
    <location>
        <begin position="34"/>
        <end position="54"/>
    </location>
</feature>
<comment type="caution">
    <text evidence="3">The sequence shown here is derived from an EMBL/GenBank/DDBJ whole genome shotgun (WGS) entry which is preliminary data.</text>
</comment>
<keyword evidence="2" id="KW-1133">Transmembrane helix</keyword>
<dbReference type="EMBL" id="JAFEUF010000345">
    <property type="protein sequence ID" value="MBM7058552.1"/>
    <property type="molecule type" value="Genomic_DNA"/>
</dbReference>
<dbReference type="RefSeq" id="WP_205086624.1">
    <property type="nucleotide sequence ID" value="NZ_JAFEUF010000345.1"/>
</dbReference>
<keyword evidence="2" id="KW-0472">Membrane</keyword>
<proteinExistence type="predicted"/>
<organism evidence="3 4">
    <name type="scientific">Streptomyces durocortorensis</name>
    <dbReference type="NCBI Taxonomy" id="2811104"/>
    <lineage>
        <taxon>Bacteria</taxon>
        <taxon>Bacillati</taxon>
        <taxon>Actinomycetota</taxon>
        <taxon>Actinomycetes</taxon>
        <taxon>Kitasatosporales</taxon>
        <taxon>Streptomycetaceae</taxon>
        <taxon>Streptomyces</taxon>
    </lineage>
</organism>
<reference evidence="3 4" key="1">
    <citation type="submission" date="2021-02" db="EMBL/GenBank/DDBJ databases">
        <title>Genome Streptomyces sp. RHZ10.</title>
        <authorList>
            <person name="Besaury L."/>
        </authorList>
    </citation>
    <scope>NUCLEOTIDE SEQUENCE [LARGE SCALE GENOMIC DNA]</scope>
    <source>
        <strain evidence="3 4">RHZ10</strain>
    </source>
</reference>
<name>A0ABS2I9F9_9ACTN</name>